<sequence>MLEVLLVEDCEGDVLLVQEAVADVDVRLHVVRDGVDALAFLKRERAFADCPRPAAVLLDAHLPRRNAVEVLQEIRTDPALNSLKVVVFSSSEAPRDAELNLAAGADAYVAKPLGFEAFVQAVQHILRDWGGEMPAPRHLK</sequence>
<dbReference type="CDD" id="cd17557">
    <property type="entry name" value="REC_Rcp-like"/>
    <property type="match status" value="1"/>
</dbReference>
<dbReference type="Pfam" id="PF00072">
    <property type="entry name" value="Response_reg"/>
    <property type="match status" value="1"/>
</dbReference>
<dbReference type="PANTHER" id="PTHR44520:SF2">
    <property type="entry name" value="RESPONSE REGULATOR RCP1"/>
    <property type="match status" value="1"/>
</dbReference>
<comment type="caution">
    <text evidence="3">The sequence shown here is derived from an EMBL/GenBank/DDBJ whole genome shotgun (WGS) entry which is preliminary data.</text>
</comment>
<evidence type="ECO:0000313" key="3">
    <source>
        <dbReference type="EMBL" id="GGK19650.1"/>
    </source>
</evidence>
<dbReference type="InterPro" id="IPR001789">
    <property type="entry name" value="Sig_transdc_resp-reg_receiver"/>
</dbReference>
<evidence type="ECO:0000313" key="4">
    <source>
        <dbReference type="Proteomes" id="UP000647587"/>
    </source>
</evidence>
<name>A0ABQ2ESD2_9DEIO</name>
<feature type="modified residue" description="4-aspartylphosphate" evidence="1">
    <location>
        <position position="59"/>
    </location>
</feature>
<dbReference type="InterPro" id="IPR011006">
    <property type="entry name" value="CheY-like_superfamily"/>
</dbReference>
<proteinExistence type="predicted"/>
<dbReference type="Proteomes" id="UP000647587">
    <property type="component" value="Unassembled WGS sequence"/>
</dbReference>
<dbReference type="EMBL" id="BMPP01000004">
    <property type="protein sequence ID" value="GGK19650.1"/>
    <property type="molecule type" value="Genomic_DNA"/>
</dbReference>
<organism evidence="3 4">
    <name type="scientific">Deinococcus malanensis</name>
    <dbReference type="NCBI Taxonomy" id="1706855"/>
    <lineage>
        <taxon>Bacteria</taxon>
        <taxon>Thermotogati</taxon>
        <taxon>Deinococcota</taxon>
        <taxon>Deinococci</taxon>
        <taxon>Deinococcales</taxon>
        <taxon>Deinococcaceae</taxon>
        <taxon>Deinococcus</taxon>
    </lineage>
</organism>
<dbReference type="Gene3D" id="3.40.50.2300">
    <property type="match status" value="1"/>
</dbReference>
<protein>
    <submittedName>
        <fullName evidence="3">Response regulator</fullName>
    </submittedName>
</protein>
<accession>A0ABQ2ESD2</accession>
<dbReference type="PANTHER" id="PTHR44520">
    <property type="entry name" value="RESPONSE REGULATOR RCP1-RELATED"/>
    <property type="match status" value="1"/>
</dbReference>
<dbReference type="RefSeq" id="WP_189005390.1">
    <property type="nucleotide sequence ID" value="NZ_BMPP01000004.1"/>
</dbReference>
<dbReference type="InterPro" id="IPR052893">
    <property type="entry name" value="TCS_response_regulator"/>
</dbReference>
<feature type="domain" description="Response regulatory" evidence="2">
    <location>
        <begin position="3"/>
        <end position="126"/>
    </location>
</feature>
<evidence type="ECO:0000256" key="1">
    <source>
        <dbReference type="PROSITE-ProRule" id="PRU00169"/>
    </source>
</evidence>
<evidence type="ECO:0000259" key="2">
    <source>
        <dbReference type="PROSITE" id="PS50110"/>
    </source>
</evidence>
<gene>
    <name evidence="3" type="ORF">GCM10008955_11360</name>
</gene>
<reference evidence="4" key="1">
    <citation type="journal article" date="2019" name="Int. J. Syst. Evol. Microbiol.">
        <title>The Global Catalogue of Microorganisms (GCM) 10K type strain sequencing project: providing services to taxonomists for standard genome sequencing and annotation.</title>
        <authorList>
            <consortium name="The Broad Institute Genomics Platform"/>
            <consortium name="The Broad Institute Genome Sequencing Center for Infectious Disease"/>
            <person name="Wu L."/>
            <person name="Ma J."/>
        </authorList>
    </citation>
    <scope>NUCLEOTIDE SEQUENCE [LARGE SCALE GENOMIC DNA]</scope>
    <source>
        <strain evidence="4">JCM 30331</strain>
    </source>
</reference>
<keyword evidence="4" id="KW-1185">Reference proteome</keyword>
<keyword evidence="1" id="KW-0597">Phosphoprotein</keyword>
<dbReference type="SUPFAM" id="SSF52172">
    <property type="entry name" value="CheY-like"/>
    <property type="match status" value="1"/>
</dbReference>
<dbReference type="SMART" id="SM00448">
    <property type="entry name" value="REC"/>
    <property type="match status" value="1"/>
</dbReference>
<dbReference type="PROSITE" id="PS50110">
    <property type="entry name" value="RESPONSE_REGULATORY"/>
    <property type="match status" value="1"/>
</dbReference>